<evidence type="ECO:0000313" key="1">
    <source>
        <dbReference type="EMBL" id="MDS1269661.1"/>
    </source>
</evidence>
<protein>
    <submittedName>
        <fullName evidence="1">PPOX class F420-dependent oxidoreductase</fullName>
    </submittedName>
</protein>
<organism evidence="1 2">
    <name type="scientific">Lipingzhangella rawalii</name>
    <dbReference type="NCBI Taxonomy" id="2055835"/>
    <lineage>
        <taxon>Bacteria</taxon>
        <taxon>Bacillati</taxon>
        <taxon>Actinomycetota</taxon>
        <taxon>Actinomycetes</taxon>
        <taxon>Streptosporangiales</taxon>
        <taxon>Nocardiopsidaceae</taxon>
        <taxon>Lipingzhangella</taxon>
    </lineage>
</organism>
<name>A0ABU2H2Y9_9ACTN</name>
<sequence>MSVATLFQPLRQHKLAMLTTYHPDGVTSVDDLTRIALDNDRVLLAVAEDAGAAARLDGHPLADLTPCSADGTRTGAPIRVEATRLRGTEAERAARLLTVKFPVQQRLGPPLSSRLLRRRTVYFELRPHTEQAPAECAEGWPD</sequence>
<comment type="caution">
    <text evidence="1">The sequence shown here is derived from an EMBL/GenBank/DDBJ whole genome shotgun (WGS) entry which is preliminary data.</text>
</comment>
<reference evidence="2" key="1">
    <citation type="submission" date="2023-07" db="EMBL/GenBank/DDBJ databases">
        <title>Novel species in the genus Lipingzhangella isolated from Sambhar Salt Lake.</title>
        <authorList>
            <person name="Jiya N."/>
            <person name="Kajale S."/>
            <person name="Sharma A."/>
        </authorList>
    </citation>
    <scope>NUCLEOTIDE SEQUENCE [LARGE SCALE GENOMIC DNA]</scope>
    <source>
        <strain evidence="2">LS1_29</strain>
    </source>
</reference>
<gene>
    <name evidence="1" type="ORF">RIF23_05075</name>
</gene>
<dbReference type="Proteomes" id="UP001250214">
    <property type="component" value="Unassembled WGS sequence"/>
</dbReference>
<evidence type="ECO:0000313" key="2">
    <source>
        <dbReference type="Proteomes" id="UP001250214"/>
    </source>
</evidence>
<dbReference type="RefSeq" id="WP_310911119.1">
    <property type="nucleotide sequence ID" value="NZ_JAVLVT010000001.1"/>
</dbReference>
<dbReference type="EMBL" id="JAVLVT010000001">
    <property type="protein sequence ID" value="MDS1269661.1"/>
    <property type="molecule type" value="Genomic_DNA"/>
</dbReference>
<proteinExistence type="predicted"/>
<keyword evidence="2" id="KW-1185">Reference proteome</keyword>
<accession>A0ABU2H2Y9</accession>
<dbReference type="SUPFAM" id="SSF50475">
    <property type="entry name" value="FMN-binding split barrel"/>
    <property type="match status" value="1"/>
</dbReference>